<evidence type="ECO:0000313" key="2">
    <source>
        <dbReference type="Proteomes" id="UP000479000"/>
    </source>
</evidence>
<dbReference type="Proteomes" id="UP000479000">
    <property type="component" value="Unassembled WGS sequence"/>
</dbReference>
<accession>A0A6H5HXG6</accession>
<name>A0A6H5HXG6_9HEMI</name>
<dbReference type="AlphaFoldDB" id="A0A6H5HXG6"/>
<proteinExistence type="predicted"/>
<dbReference type="EMBL" id="CADCXU010034705">
    <property type="protein sequence ID" value="CAB0019937.1"/>
    <property type="molecule type" value="Genomic_DNA"/>
</dbReference>
<organism evidence="1 2">
    <name type="scientific">Nesidiocoris tenuis</name>
    <dbReference type="NCBI Taxonomy" id="355587"/>
    <lineage>
        <taxon>Eukaryota</taxon>
        <taxon>Metazoa</taxon>
        <taxon>Ecdysozoa</taxon>
        <taxon>Arthropoda</taxon>
        <taxon>Hexapoda</taxon>
        <taxon>Insecta</taxon>
        <taxon>Pterygota</taxon>
        <taxon>Neoptera</taxon>
        <taxon>Paraneoptera</taxon>
        <taxon>Hemiptera</taxon>
        <taxon>Heteroptera</taxon>
        <taxon>Panheteroptera</taxon>
        <taxon>Cimicomorpha</taxon>
        <taxon>Miridae</taxon>
        <taxon>Dicyphina</taxon>
        <taxon>Nesidiocoris</taxon>
    </lineage>
</organism>
<sequence length="223" mass="25419">MFLTFWINGILKLASHERMYDILKFIVLILTLINFIRNIESCQDKSRPISPIMKIHFREDKKFQNHCVSLMFSETGPQGGDPRRGRRTDDRAFHFCPRSLLVWGLDFHESSLRSTGCLPLCGGSNSSRSGVAPATSQRNVLFFFYITRLRRDVLEHISGCTRIVPPVTLYALGLNTLVYPISWRCERSEHPGHLICMCDECVKEQLATSCTDCMTGGTMLKLP</sequence>
<gene>
    <name evidence="1" type="ORF">NTEN_LOCUS23566</name>
</gene>
<protein>
    <submittedName>
        <fullName evidence="1">Uncharacterized protein</fullName>
    </submittedName>
</protein>
<evidence type="ECO:0000313" key="1">
    <source>
        <dbReference type="EMBL" id="CAB0019937.1"/>
    </source>
</evidence>
<keyword evidence="2" id="KW-1185">Reference proteome</keyword>
<reference evidence="1 2" key="1">
    <citation type="submission" date="2020-02" db="EMBL/GenBank/DDBJ databases">
        <authorList>
            <person name="Ferguson B K."/>
        </authorList>
    </citation>
    <scope>NUCLEOTIDE SEQUENCE [LARGE SCALE GENOMIC DNA]</scope>
</reference>